<accession>G4NN17</accession>
<evidence type="ECO:0000256" key="1">
    <source>
        <dbReference type="ARBA" id="ARBA00009369"/>
    </source>
</evidence>
<dbReference type="GO" id="GO:0005886">
    <property type="term" value="C:plasma membrane"/>
    <property type="evidence" value="ECO:0007669"/>
    <property type="project" value="TreeGrafter"/>
</dbReference>
<evidence type="ECO:0000259" key="5">
    <source>
        <dbReference type="Pfam" id="PF04085"/>
    </source>
</evidence>
<feature type="domain" description="Rod shape-determining protein MreC beta-barrel core" evidence="5">
    <location>
        <begin position="118"/>
        <end position="192"/>
    </location>
</feature>
<dbReference type="PATRIC" id="fig|580047.4.peg.704"/>
<dbReference type="PANTHER" id="PTHR34138">
    <property type="entry name" value="CELL SHAPE-DETERMINING PROTEIN MREC"/>
    <property type="match status" value="1"/>
</dbReference>
<dbReference type="InterPro" id="IPR042175">
    <property type="entry name" value="Cell/Rod_MreC_2"/>
</dbReference>
<gene>
    <name evidence="6" type="ordered locus">CTO_0693</name>
</gene>
<keyword evidence="3" id="KW-0133">Cell shape</keyword>
<dbReference type="Gene3D" id="2.40.10.340">
    <property type="entry name" value="Rod shape-determining protein MreC, domain 1"/>
    <property type="match status" value="1"/>
</dbReference>
<evidence type="ECO:0000256" key="3">
    <source>
        <dbReference type="ARBA" id="ARBA00022960"/>
    </source>
</evidence>
<comment type="similarity">
    <text evidence="1">Belongs to the MreC family.</text>
</comment>
<sequence length="345" mass="38222">MLLTVLLRLMNTLGPYHKRVRFITYLFVAFGIIVSWNLPRSAYESIQDTFVRVCSKFLPFRQGSDSLALVEETQCFLLKEKIRLLEERILSMEEAKQSPPLFSEILSSYFQSPIMGRVIFRDPAHWGSSCWINIGKRQGVKKNSPVVCGKVVVGLVDFVGEAQSRVRFITDVGIKPSVMAVRGEIQTWVVKDQLRTLARNVANLPASAFADSDKQEALHLLQALEDSLSLSEQNDFALRGIVCGRGDPIWKPEASILSGSDFGFVDGKTIEVGDVLVTTGLDGVFPPGLLVATVNEVLPKSEGSCSLKIKAQSLAPDCSTVDFLVLPPMDFNPNDRPDIFGLIWE</sequence>
<dbReference type="Gene3D" id="2.40.10.350">
    <property type="entry name" value="Rod shape-determining protein MreC, domain 2"/>
    <property type="match status" value="1"/>
</dbReference>
<feature type="domain" description="Rod shape-determining protein MreC beta-barrel core" evidence="5">
    <location>
        <begin position="267"/>
        <end position="313"/>
    </location>
</feature>
<dbReference type="KEGG" id="cra:CTO_0693"/>
<evidence type="ECO:0000313" key="7">
    <source>
        <dbReference type="Proteomes" id="UP000009287"/>
    </source>
</evidence>
<dbReference type="AlphaFoldDB" id="G4NN17"/>
<dbReference type="InterPro" id="IPR042177">
    <property type="entry name" value="Cell/Rod_1"/>
</dbReference>
<dbReference type="Pfam" id="PF04085">
    <property type="entry name" value="MreC"/>
    <property type="match status" value="2"/>
</dbReference>
<dbReference type="InterPro" id="IPR007221">
    <property type="entry name" value="MreC"/>
</dbReference>
<evidence type="ECO:0000256" key="2">
    <source>
        <dbReference type="ARBA" id="ARBA00013855"/>
    </source>
</evidence>
<dbReference type="EMBL" id="CP002401">
    <property type="protein sequence ID" value="AEP35515.1"/>
    <property type="molecule type" value="Genomic_DNA"/>
</dbReference>
<evidence type="ECO:0000313" key="6">
    <source>
        <dbReference type="EMBL" id="AEP35515.1"/>
    </source>
</evidence>
<dbReference type="PANTHER" id="PTHR34138:SF1">
    <property type="entry name" value="CELL SHAPE-DETERMINING PROTEIN MREC"/>
    <property type="match status" value="1"/>
</dbReference>
<organism evidence="6 7">
    <name type="scientific">Chlamydia trachomatis serovar A (strain A2497)</name>
    <dbReference type="NCBI Taxonomy" id="580047"/>
    <lineage>
        <taxon>Bacteria</taxon>
        <taxon>Pseudomonadati</taxon>
        <taxon>Chlamydiota</taxon>
        <taxon>Chlamydiia</taxon>
        <taxon>Chlamydiales</taxon>
        <taxon>Chlamydiaceae</taxon>
        <taxon>Chlamydia/Chlamydophila group</taxon>
        <taxon>Chlamydia</taxon>
    </lineage>
</organism>
<dbReference type="Proteomes" id="UP000009287">
    <property type="component" value="Chromosome"/>
</dbReference>
<dbReference type="FunFam" id="2.40.10.340:FF:000014">
    <property type="entry name" value="Cell shape-determining protein MreC"/>
    <property type="match status" value="1"/>
</dbReference>
<reference evidence="6 7" key="1">
    <citation type="journal article" date="2011" name="J. Exp. Med.">
        <title>A live-attenuated chlamydial vaccine protects against trachoma in nonhuman primates.</title>
        <authorList>
            <person name="Kari L."/>
            <person name="Whitmire W.M."/>
            <person name="Olivares-Zavaleta N."/>
            <person name="Goheen M.M."/>
            <person name="Taylor L.D."/>
            <person name="Carlson J.H."/>
            <person name="Sturdevant G.L."/>
            <person name="Lu C."/>
            <person name="Bakios L.E."/>
            <person name="Randall L.B."/>
            <person name="Parnell M.J."/>
            <person name="Zhong G."/>
            <person name="Caldwell H.D."/>
        </authorList>
    </citation>
    <scope>NUCLEOTIDE SEQUENCE [LARGE SCALE GENOMIC DNA]</scope>
    <source>
        <strain evidence="6 7">A2497</strain>
    </source>
</reference>
<dbReference type="GO" id="GO:0008360">
    <property type="term" value="P:regulation of cell shape"/>
    <property type="evidence" value="ECO:0007669"/>
    <property type="project" value="UniProtKB-KW"/>
</dbReference>
<dbReference type="NCBIfam" id="NF011450">
    <property type="entry name" value="PRK14872.1"/>
    <property type="match status" value="1"/>
</dbReference>
<name>G4NN17_CHLT4</name>
<evidence type="ECO:0000256" key="4">
    <source>
        <dbReference type="ARBA" id="ARBA00032089"/>
    </source>
</evidence>
<proteinExistence type="inferred from homology"/>
<protein>
    <recommendedName>
        <fullName evidence="2">Cell shape-determining protein MreC</fullName>
    </recommendedName>
    <alternativeName>
        <fullName evidence="4">Cell shape protein MreC</fullName>
    </alternativeName>
</protein>
<dbReference type="InterPro" id="IPR055342">
    <property type="entry name" value="MreC_beta-barrel_core"/>
</dbReference>